<keyword evidence="1" id="KW-0808">Transferase</keyword>
<dbReference type="InterPro" id="IPR029044">
    <property type="entry name" value="Nucleotide-diphossugar_trans"/>
</dbReference>
<dbReference type="EMBL" id="JAINWA010000003">
    <property type="protein sequence ID" value="MCD1654648.1"/>
    <property type="molecule type" value="Genomic_DNA"/>
</dbReference>
<dbReference type="GO" id="GO:0016740">
    <property type="term" value="F:transferase activity"/>
    <property type="evidence" value="ECO:0007669"/>
    <property type="project" value="UniProtKB-KW"/>
</dbReference>
<dbReference type="Pfam" id="PF00535">
    <property type="entry name" value="Glycos_transf_2"/>
    <property type="match status" value="1"/>
</dbReference>
<protein>
    <submittedName>
        <fullName evidence="4">Glycosyltransferase family 2 protein</fullName>
    </submittedName>
</protein>
<dbReference type="Gene3D" id="3.90.550.10">
    <property type="entry name" value="Spore Coat Polysaccharide Biosynthesis Protein SpsA, Chain A"/>
    <property type="match status" value="1"/>
</dbReference>
<comment type="caution">
    <text evidence="4">The sequence shown here is derived from an EMBL/GenBank/DDBJ whole genome shotgun (WGS) entry which is preliminary data.</text>
</comment>
<accession>A0AAE3EIZ5</accession>
<name>A0AAE3EIZ5_9SPIR</name>
<gene>
    <name evidence="4" type="ORF">K7J14_08010</name>
</gene>
<proteinExistence type="predicted"/>
<dbReference type="PANTHER" id="PTHR43179:SF7">
    <property type="entry name" value="RHAMNOSYLTRANSFERASE WBBL"/>
    <property type="match status" value="1"/>
</dbReference>
<dbReference type="SUPFAM" id="SSF53448">
    <property type="entry name" value="Nucleotide-diphospho-sugar transferases"/>
    <property type="match status" value="1"/>
</dbReference>
<sequence>MIDYSIIIVNYNGSKYFETLFASLSKLLTASIIYEIIVIDNNSDDKSIELLTNSFSKRFENLKVIQNDVNMGFAKANNIAATYAKGKNLIFLNNDTSVDQNFLIEIDKCMNKKDCVITCKLLFFYDFIKLPIKENQKIDLEVKINGSDYIIDNRFVKQATISSDSITCIENSEIYIPLIYGNSSSYEIQFVCNDSIKQLYLSVNDVQLEAVQLIQNAGSFLNEQNEGQDIGFAQPDGLLFNTEKEVQFACGAAFCINKELFHKIKGFDELFFMYYEDTDLSARVKKKGFPIIFCPSAIVRHIHSGSSKNNPRIRFYIFRNQLLYIIKNESYHTIHQELSRRFVNCVKYCISIFFGKWNIRKSLYINSYLSALVLLPYYLFNRLINGGGAK</sequence>
<evidence type="ECO:0000259" key="2">
    <source>
        <dbReference type="Pfam" id="PF00535"/>
    </source>
</evidence>
<keyword evidence="5" id="KW-1185">Reference proteome</keyword>
<reference evidence="4" key="1">
    <citation type="submission" date="2021-08" db="EMBL/GenBank/DDBJ databases">
        <title>Comparative analyses of Brucepasteria parasyntrophica and Teretinema zuelzerae.</title>
        <authorList>
            <person name="Song Y."/>
            <person name="Brune A."/>
        </authorList>
    </citation>
    <scope>NUCLEOTIDE SEQUENCE</scope>
    <source>
        <strain evidence="4">DSM 1903</strain>
    </source>
</reference>
<evidence type="ECO:0000313" key="4">
    <source>
        <dbReference type="EMBL" id="MCD1654648.1"/>
    </source>
</evidence>
<dbReference type="InterPro" id="IPR001173">
    <property type="entry name" value="Glyco_trans_2-like"/>
</dbReference>
<evidence type="ECO:0000256" key="1">
    <source>
        <dbReference type="ARBA" id="ARBA00022679"/>
    </source>
</evidence>
<dbReference type="RefSeq" id="WP_230755087.1">
    <property type="nucleotide sequence ID" value="NZ_JAINWA010000003.1"/>
</dbReference>
<dbReference type="Proteomes" id="UP001198163">
    <property type="component" value="Unassembled WGS sequence"/>
</dbReference>
<dbReference type="PANTHER" id="PTHR43179">
    <property type="entry name" value="RHAMNOSYLTRANSFERASE WBBL"/>
    <property type="match status" value="1"/>
</dbReference>
<feature type="domain" description="Galactosyltransferase C-terminal" evidence="3">
    <location>
        <begin position="249"/>
        <end position="298"/>
    </location>
</feature>
<dbReference type="InterPro" id="IPR027791">
    <property type="entry name" value="Galactosyl_T_C"/>
</dbReference>
<feature type="domain" description="Glycosyltransferase 2-like" evidence="2">
    <location>
        <begin position="5"/>
        <end position="115"/>
    </location>
</feature>
<dbReference type="AlphaFoldDB" id="A0AAE3EIZ5"/>
<organism evidence="4 5">
    <name type="scientific">Teretinema zuelzerae</name>
    <dbReference type="NCBI Taxonomy" id="156"/>
    <lineage>
        <taxon>Bacteria</taxon>
        <taxon>Pseudomonadati</taxon>
        <taxon>Spirochaetota</taxon>
        <taxon>Spirochaetia</taxon>
        <taxon>Spirochaetales</taxon>
        <taxon>Treponemataceae</taxon>
        <taxon>Teretinema</taxon>
    </lineage>
</organism>
<dbReference type="Pfam" id="PF02709">
    <property type="entry name" value="Glyco_transf_7C"/>
    <property type="match status" value="1"/>
</dbReference>
<evidence type="ECO:0000259" key="3">
    <source>
        <dbReference type="Pfam" id="PF02709"/>
    </source>
</evidence>
<evidence type="ECO:0000313" key="5">
    <source>
        <dbReference type="Proteomes" id="UP001198163"/>
    </source>
</evidence>